<accession>A0A0J8FXE8</accession>
<reference evidence="1 2" key="1">
    <citation type="submission" date="2015-06" db="EMBL/GenBank/DDBJ databases">
        <title>Draft genome sequence of an Antarctic Pseudomonas sp. strain KG01 with full potential for biotechnological applications.</title>
        <authorList>
            <person name="Pavlov M.S."/>
            <person name="Lira F."/>
            <person name="Martinez J.L."/>
            <person name="Marshall S.H."/>
        </authorList>
    </citation>
    <scope>NUCLEOTIDE SEQUENCE [LARGE SCALE GENOMIC DNA]</scope>
    <source>
        <strain evidence="1 2">KG01</strain>
    </source>
</reference>
<sequence length="182" mass="20654">MMERTILAAREVLKRPRLNDAIMNNDGYITRDSLSAAATHMTSNSAPTAFSQDPFHGQGNAQVVQAFQDQFEQLRDKTRDRTVFFEKYQYVEIAALKAVTTDPDATDPRGLPVLETSTGLPKKKYSEHVVYTARNIIERPGLLRSLQRATANSLFGRSAEEGWLSNKSLERWLKQDKEHKAR</sequence>
<evidence type="ECO:0000313" key="1">
    <source>
        <dbReference type="EMBL" id="KMT53409.1"/>
    </source>
</evidence>
<name>A0A0J8FXE8_9PSED</name>
<proteinExistence type="predicted"/>
<dbReference type="EMBL" id="LFMW01000017">
    <property type="protein sequence ID" value="KMT53409.1"/>
    <property type="molecule type" value="Genomic_DNA"/>
</dbReference>
<gene>
    <name evidence="1" type="ORF">ACR52_22765</name>
</gene>
<keyword evidence="2" id="KW-1185">Reference proteome</keyword>
<comment type="caution">
    <text evidence="1">The sequence shown here is derived from an EMBL/GenBank/DDBJ whole genome shotgun (WGS) entry which is preliminary data.</text>
</comment>
<dbReference type="PATRIC" id="fig|1674920.3.peg.2970"/>
<evidence type="ECO:0000313" key="2">
    <source>
        <dbReference type="Proteomes" id="UP000037551"/>
    </source>
</evidence>
<organism evidence="1 2">
    <name type="scientific">Pseudomonas fildesensis</name>
    <dbReference type="NCBI Taxonomy" id="1674920"/>
    <lineage>
        <taxon>Bacteria</taxon>
        <taxon>Pseudomonadati</taxon>
        <taxon>Pseudomonadota</taxon>
        <taxon>Gammaproteobacteria</taxon>
        <taxon>Pseudomonadales</taxon>
        <taxon>Pseudomonadaceae</taxon>
        <taxon>Pseudomonas</taxon>
    </lineage>
</organism>
<protein>
    <submittedName>
        <fullName evidence="1">Type III secretion effector protein</fullName>
    </submittedName>
</protein>
<dbReference type="Proteomes" id="UP000037551">
    <property type="component" value="Unassembled WGS sequence"/>
</dbReference>
<dbReference type="AlphaFoldDB" id="A0A0J8FXE8"/>